<reference evidence="14" key="1">
    <citation type="submission" date="2021-03" db="EMBL/GenBank/DDBJ databases">
        <title>Comamonas denitrificans.</title>
        <authorList>
            <person name="Finster K."/>
        </authorList>
    </citation>
    <scope>NUCLEOTIDE SEQUENCE</scope>
    <source>
        <strain evidence="14">MM2021_4</strain>
    </source>
</reference>
<evidence type="ECO:0000256" key="6">
    <source>
        <dbReference type="ARBA" id="ARBA00023186"/>
    </source>
</evidence>
<dbReference type="PROSITE" id="PS01071">
    <property type="entry name" value="GRPE"/>
    <property type="match status" value="1"/>
</dbReference>
<evidence type="ECO:0000256" key="8">
    <source>
        <dbReference type="ARBA" id="ARBA00072274"/>
    </source>
</evidence>
<evidence type="ECO:0000256" key="12">
    <source>
        <dbReference type="RuleBase" id="RU004478"/>
    </source>
</evidence>
<evidence type="ECO:0000313" key="15">
    <source>
        <dbReference type="Proteomes" id="UP000664731"/>
    </source>
</evidence>
<evidence type="ECO:0000256" key="3">
    <source>
        <dbReference type="ARBA" id="ARBA00011738"/>
    </source>
</evidence>
<keyword evidence="5 10" id="KW-0346">Stress response</keyword>
<dbReference type="GO" id="GO:0000774">
    <property type="term" value="F:adenyl-nucleotide exchange factor activity"/>
    <property type="evidence" value="ECO:0007669"/>
    <property type="project" value="InterPro"/>
</dbReference>
<keyword evidence="6 10" id="KW-0143">Chaperone</keyword>
<dbReference type="InterPro" id="IPR000740">
    <property type="entry name" value="GrpE"/>
</dbReference>
<dbReference type="Gene3D" id="3.90.20.20">
    <property type="match status" value="1"/>
</dbReference>
<evidence type="ECO:0000256" key="2">
    <source>
        <dbReference type="ARBA" id="ARBA00009054"/>
    </source>
</evidence>
<evidence type="ECO:0000256" key="7">
    <source>
        <dbReference type="ARBA" id="ARBA00053401"/>
    </source>
</evidence>
<dbReference type="Proteomes" id="UP000664731">
    <property type="component" value="Unassembled WGS sequence"/>
</dbReference>
<evidence type="ECO:0000313" key="14">
    <source>
        <dbReference type="EMBL" id="MBO1249342.1"/>
    </source>
</evidence>
<dbReference type="GO" id="GO:0006457">
    <property type="term" value="P:protein folding"/>
    <property type="evidence" value="ECO:0007669"/>
    <property type="project" value="InterPro"/>
</dbReference>
<dbReference type="GO" id="GO:0005829">
    <property type="term" value="C:cytosol"/>
    <property type="evidence" value="ECO:0007669"/>
    <property type="project" value="TreeGrafter"/>
</dbReference>
<evidence type="ECO:0000256" key="11">
    <source>
        <dbReference type="RuleBase" id="RU000639"/>
    </source>
</evidence>
<evidence type="ECO:0000256" key="10">
    <source>
        <dbReference type="HAMAP-Rule" id="MF_01151"/>
    </source>
</evidence>
<dbReference type="Gene3D" id="2.30.22.10">
    <property type="entry name" value="Head domain of nucleotide exchange factor GrpE"/>
    <property type="match status" value="1"/>
</dbReference>
<sequence>MTDPQTTSPLFTAPADASPEELEAAMAGHMADEMQRLQTELAELKAKNADLADQFLRAKADTENMRRRSEEEVAKARKFGIESFAESLLPVCDSLDAALALQNATAEQLHEGSAATLRQLLQALERNKVVVINPAVGEKFDPHQHQAISVVPAEQEANTIVTVLQKGYLIFDRVLRPALVTVAAAK</sequence>
<dbReference type="InterPro" id="IPR013805">
    <property type="entry name" value="GrpE_CC"/>
</dbReference>
<dbReference type="PANTHER" id="PTHR21237:SF23">
    <property type="entry name" value="GRPE PROTEIN HOMOLOG, MITOCHONDRIAL"/>
    <property type="match status" value="1"/>
</dbReference>
<name>A0A939GUS0_9BURK</name>
<dbReference type="SUPFAM" id="SSF58014">
    <property type="entry name" value="Coiled-coil domain of nucleotide exchange factor GrpE"/>
    <property type="match status" value="1"/>
</dbReference>
<protein>
    <recommendedName>
        <fullName evidence="8 10">Protein GrpE</fullName>
    </recommendedName>
    <alternativeName>
        <fullName evidence="9 10">HSP-70 cofactor</fullName>
    </alternativeName>
</protein>
<dbReference type="AlphaFoldDB" id="A0A939GUS0"/>
<evidence type="ECO:0000256" key="1">
    <source>
        <dbReference type="ARBA" id="ARBA00004496"/>
    </source>
</evidence>
<evidence type="ECO:0000256" key="13">
    <source>
        <dbReference type="SAM" id="Coils"/>
    </source>
</evidence>
<dbReference type="EMBL" id="JAFNME010000009">
    <property type="protein sequence ID" value="MBO1249342.1"/>
    <property type="molecule type" value="Genomic_DNA"/>
</dbReference>
<evidence type="ECO:0000256" key="4">
    <source>
        <dbReference type="ARBA" id="ARBA00022490"/>
    </source>
</evidence>
<gene>
    <name evidence="10 14" type="primary">grpE</name>
    <name evidence="14" type="ORF">J1777_05755</name>
</gene>
<dbReference type="FunFam" id="2.30.22.10:FF:000001">
    <property type="entry name" value="Protein GrpE"/>
    <property type="match status" value="1"/>
</dbReference>
<dbReference type="GO" id="GO:0042803">
    <property type="term" value="F:protein homodimerization activity"/>
    <property type="evidence" value="ECO:0007669"/>
    <property type="project" value="InterPro"/>
</dbReference>
<dbReference type="Pfam" id="PF01025">
    <property type="entry name" value="GrpE"/>
    <property type="match status" value="1"/>
</dbReference>
<dbReference type="NCBIfam" id="NF010738">
    <property type="entry name" value="PRK14140.1"/>
    <property type="match status" value="1"/>
</dbReference>
<dbReference type="NCBIfam" id="NF010737">
    <property type="entry name" value="PRK14139.1"/>
    <property type="match status" value="1"/>
</dbReference>
<dbReference type="PRINTS" id="PR00773">
    <property type="entry name" value="GRPEPROTEIN"/>
</dbReference>
<dbReference type="CDD" id="cd00446">
    <property type="entry name" value="GrpE"/>
    <property type="match status" value="1"/>
</dbReference>
<dbReference type="GO" id="GO:0051087">
    <property type="term" value="F:protein-folding chaperone binding"/>
    <property type="evidence" value="ECO:0007669"/>
    <property type="project" value="InterPro"/>
</dbReference>
<keyword evidence="4 10" id="KW-0963">Cytoplasm</keyword>
<comment type="subcellular location">
    <subcellularLocation>
        <location evidence="1 10">Cytoplasm</location>
    </subcellularLocation>
</comment>
<dbReference type="SUPFAM" id="SSF51064">
    <property type="entry name" value="Head domain of nucleotide exchange factor GrpE"/>
    <property type="match status" value="1"/>
</dbReference>
<comment type="caution">
    <text evidence="14">The sequence shown here is derived from an EMBL/GenBank/DDBJ whole genome shotgun (WGS) entry which is preliminary data.</text>
</comment>
<accession>A0A939GUS0</accession>
<dbReference type="HAMAP" id="MF_01151">
    <property type="entry name" value="GrpE"/>
    <property type="match status" value="1"/>
</dbReference>
<comment type="similarity">
    <text evidence="2 10 12">Belongs to the GrpE family.</text>
</comment>
<keyword evidence="15" id="KW-1185">Reference proteome</keyword>
<dbReference type="PANTHER" id="PTHR21237">
    <property type="entry name" value="GRPE PROTEIN"/>
    <property type="match status" value="1"/>
</dbReference>
<dbReference type="GO" id="GO:0051082">
    <property type="term" value="F:unfolded protein binding"/>
    <property type="evidence" value="ECO:0007669"/>
    <property type="project" value="TreeGrafter"/>
</dbReference>
<keyword evidence="13" id="KW-0175">Coiled coil</keyword>
<dbReference type="InterPro" id="IPR009012">
    <property type="entry name" value="GrpE_head"/>
</dbReference>
<organism evidence="14 15">
    <name type="scientific">Comamonas denitrificans</name>
    <dbReference type="NCBI Taxonomy" id="117506"/>
    <lineage>
        <taxon>Bacteria</taxon>
        <taxon>Pseudomonadati</taxon>
        <taxon>Pseudomonadota</taxon>
        <taxon>Betaproteobacteria</taxon>
        <taxon>Burkholderiales</taxon>
        <taxon>Comamonadaceae</taxon>
        <taxon>Comamonas</taxon>
    </lineage>
</organism>
<dbReference type="RefSeq" id="WP_207574862.1">
    <property type="nucleotide sequence ID" value="NZ_JAFNME010000009.1"/>
</dbReference>
<evidence type="ECO:0000256" key="5">
    <source>
        <dbReference type="ARBA" id="ARBA00023016"/>
    </source>
</evidence>
<feature type="coiled-coil region" evidence="13">
    <location>
        <begin position="27"/>
        <end position="61"/>
    </location>
</feature>
<proteinExistence type="inferred from homology"/>
<evidence type="ECO:0000256" key="9">
    <source>
        <dbReference type="ARBA" id="ARBA00076414"/>
    </source>
</evidence>
<comment type="subunit">
    <text evidence="3 10">Homodimer.</text>
</comment>
<comment type="function">
    <text evidence="7 10 11">Participates actively in the response to hyperosmotic and heat shock by preventing the aggregation of stress-denatured proteins, in association with DnaK and GrpE. It is the nucleotide exchange factor for DnaK and may function as a thermosensor. Unfolded proteins bind initially to DnaJ; upon interaction with the DnaJ-bound protein, DnaK hydrolyzes its bound ATP, resulting in the formation of a stable complex. GrpE releases ADP from DnaK; ATP binding to DnaK triggers the release of the substrate protein, thus completing the reaction cycle. Several rounds of ATP-dependent interactions between DnaJ, DnaK and GrpE are required for fully efficient folding.</text>
</comment>